<evidence type="ECO:0000256" key="1">
    <source>
        <dbReference type="ARBA" id="ARBA00004479"/>
    </source>
</evidence>
<accession>A0A6P7JUN4</accession>
<keyword evidence="6 9" id="KW-0472">Membrane</keyword>
<dbReference type="Gene3D" id="2.60.40.10">
    <property type="entry name" value="Immunoglobulins"/>
    <property type="match status" value="4"/>
</dbReference>
<dbReference type="InterPro" id="IPR007110">
    <property type="entry name" value="Ig-like_dom"/>
</dbReference>
<dbReference type="InterPro" id="IPR003599">
    <property type="entry name" value="Ig_sub"/>
</dbReference>
<dbReference type="PANTHER" id="PTHR12035">
    <property type="entry name" value="SIALIC ACID BINDING IMMUNOGLOBULIN-LIKE LECTIN"/>
    <property type="match status" value="1"/>
</dbReference>
<dbReference type="OrthoDB" id="10012075at2759"/>
<keyword evidence="4" id="KW-0130">Cell adhesion</keyword>
<protein>
    <submittedName>
        <fullName evidence="12">Basement membrane-specific heparan sulfate proteoglycan core protein-like isoform X1</fullName>
    </submittedName>
</protein>
<dbReference type="GO" id="GO:0030246">
    <property type="term" value="F:carbohydrate binding"/>
    <property type="evidence" value="ECO:0007669"/>
    <property type="project" value="UniProtKB-KW"/>
</dbReference>
<comment type="similarity">
    <text evidence="7">Belongs to the immunoglobulin superfamily. SIGLEC (sialic acid binding Ig-like lectin) family.</text>
</comment>
<dbReference type="SMART" id="SM00409">
    <property type="entry name" value="IG"/>
    <property type="match status" value="3"/>
</dbReference>
<dbReference type="RefSeq" id="XP_028280628.1">
    <property type="nucleotide sequence ID" value="XM_028424827.1"/>
</dbReference>
<evidence type="ECO:0000256" key="8">
    <source>
        <dbReference type="SAM" id="MobiDB-lite"/>
    </source>
</evidence>
<dbReference type="InterPro" id="IPR013783">
    <property type="entry name" value="Ig-like_fold"/>
</dbReference>
<dbReference type="GeneID" id="114448104"/>
<dbReference type="CDD" id="cd00096">
    <property type="entry name" value="Ig"/>
    <property type="match status" value="2"/>
</dbReference>
<feature type="region of interest" description="Disordered" evidence="8">
    <location>
        <begin position="479"/>
        <end position="504"/>
    </location>
</feature>
<dbReference type="Proteomes" id="UP000515145">
    <property type="component" value="Chromosome 16"/>
</dbReference>
<dbReference type="PROSITE" id="PS50835">
    <property type="entry name" value="IG_LIKE"/>
    <property type="match status" value="4"/>
</dbReference>
<name>A0A6P7JUN4_9TELE</name>
<feature type="domain" description="Ig-like" evidence="10">
    <location>
        <begin position="244"/>
        <end position="323"/>
    </location>
</feature>
<evidence type="ECO:0000256" key="2">
    <source>
        <dbReference type="ARBA" id="ARBA00022692"/>
    </source>
</evidence>
<feature type="region of interest" description="Disordered" evidence="8">
    <location>
        <begin position="1"/>
        <end position="25"/>
    </location>
</feature>
<evidence type="ECO:0000256" key="9">
    <source>
        <dbReference type="SAM" id="Phobius"/>
    </source>
</evidence>
<sequence length="589" mass="64227">MVVQLRSHSCAGGHRAGHTGEKAPRSHKRTMLVLIWATLIFGVWSNDVNNTDRSPKPSLLIPSLTEGHNSTLTCTAPSHCSQSDPVFTWMWRGAGENNSVLMNDTTDQGQNSTWTFNPSAKHHRGEVTCVVNCTGEHNTTETLNVTYVKTPEITGGSTVKEGDVLNLTCTVDSFPPSAITWTKQNRSLTEKTERDLREHTGISTFIIYNVTAQESGQYFCKANHWINLTQGINITVICEDAGKPEITGETAVTEGGVLNLTCSVDRSPPPVITWTRIGHNTTLGNGTGVATLVIFNVAANQSGQYICTAKHLDYTLIENVNVTVKARPKVLNDSVCKVQSAVLTCVCISEGFPVPTIKWPLLEDQTEYSIMITLSKHTVNSTITLAVKNHSNSTVECVSSNKNGDFKANLTIAKEEEEGGDDNRKLIKVISRLEMVIAFLIGTLFSSIVFCLAKICCRKKQRTLGNLAETLEMVTSQEDSLMNAGEAREDAEVEDQDTTEGAEADVAEKSDVEYSSVNFYMMKRKSPAQAGTSRGTPETEYAEIKKGEARGGAEVEGNEDGEIKHCDAEEEEGEDTALYSSVSDILGQN</sequence>
<gene>
    <name evidence="12" type="primary">LOC114448104</name>
</gene>
<dbReference type="GO" id="GO:0005886">
    <property type="term" value="C:plasma membrane"/>
    <property type="evidence" value="ECO:0007669"/>
    <property type="project" value="TreeGrafter"/>
</dbReference>
<feature type="domain" description="Ig-like" evidence="10">
    <location>
        <begin position="57"/>
        <end position="146"/>
    </location>
</feature>
<keyword evidence="2 9" id="KW-0812">Transmembrane</keyword>
<dbReference type="InterPro" id="IPR003598">
    <property type="entry name" value="Ig_sub2"/>
</dbReference>
<evidence type="ECO:0000256" key="6">
    <source>
        <dbReference type="ARBA" id="ARBA00023136"/>
    </source>
</evidence>
<dbReference type="Pfam" id="PF13927">
    <property type="entry name" value="Ig_3"/>
    <property type="match status" value="2"/>
</dbReference>
<dbReference type="InterPro" id="IPR051036">
    <property type="entry name" value="SIGLEC"/>
</dbReference>
<comment type="subcellular location">
    <subcellularLocation>
        <location evidence="1">Membrane</location>
        <topology evidence="1">Single-pass type I membrane protein</topology>
    </subcellularLocation>
</comment>
<dbReference type="GO" id="GO:0007155">
    <property type="term" value="P:cell adhesion"/>
    <property type="evidence" value="ECO:0007669"/>
    <property type="project" value="UniProtKB-KW"/>
</dbReference>
<evidence type="ECO:0000313" key="12">
    <source>
        <dbReference type="RefSeq" id="XP_028280628.1"/>
    </source>
</evidence>
<feature type="compositionally biased region" description="Basic and acidic residues" evidence="8">
    <location>
        <begin position="542"/>
        <end position="553"/>
    </location>
</feature>
<feature type="compositionally biased region" description="Acidic residues" evidence="8">
    <location>
        <begin position="489"/>
        <end position="504"/>
    </location>
</feature>
<dbReference type="SMART" id="SM00408">
    <property type="entry name" value="IGc2"/>
    <property type="match status" value="2"/>
</dbReference>
<organism evidence="11 12">
    <name type="scientific">Parambassis ranga</name>
    <name type="common">Indian glassy fish</name>
    <dbReference type="NCBI Taxonomy" id="210632"/>
    <lineage>
        <taxon>Eukaryota</taxon>
        <taxon>Metazoa</taxon>
        <taxon>Chordata</taxon>
        <taxon>Craniata</taxon>
        <taxon>Vertebrata</taxon>
        <taxon>Euteleostomi</taxon>
        <taxon>Actinopterygii</taxon>
        <taxon>Neopterygii</taxon>
        <taxon>Teleostei</taxon>
        <taxon>Neoteleostei</taxon>
        <taxon>Acanthomorphata</taxon>
        <taxon>Ovalentaria</taxon>
        <taxon>Ambassidae</taxon>
        <taxon>Parambassis</taxon>
    </lineage>
</organism>
<dbReference type="GO" id="GO:0033691">
    <property type="term" value="F:sialic acid binding"/>
    <property type="evidence" value="ECO:0007669"/>
    <property type="project" value="TreeGrafter"/>
</dbReference>
<evidence type="ECO:0000256" key="4">
    <source>
        <dbReference type="ARBA" id="ARBA00022889"/>
    </source>
</evidence>
<keyword evidence="5 9" id="KW-1133">Transmembrane helix</keyword>
<dbReference type="InParanoid" id="A0A6P7JUN4"/>
<feature type="region of interest" description="Disordered" evidence="8">
    <location>
        <begin position="526"/>
        <end position="589"/>
    </location>
</feature>
<feature type="domain" description="Ig-like" evidence="10">
    <location>
        <begin position="151"/>
        <end position="224"/>
    </location>
</feature>
<evidence type="ECO:0000256" key="7">
    <source>
        <dbReference type="ARBA" id="ARBA00038361"/>
    </source>
</evidence>
<dbReference type="InterPro" id="IPR036179">
    <property type="entry name" value="Ig-like_dom_sf"/>
</dbReference>
<evidence type="ECO:0000256" key="5">
    <source>
        <dbReference type="ARBA" id="ARBA00022989"/>
    </source>
</evidence>
<evidence type="ECO:0000259" key="10">
    <source>
        <dbReference type="PROSITE" id="PS50835"/>
    </source>
</evidence>
<evidence type="ECO:0000313" key="11">
    <source>
        <dbReference type="Proteomes" id="UP000515145"/>
    </source>
</evidence>
<dbReference type="PANTHER" id="PTHR12035:SF128">
    <property type="entry name" value="BRANCHED CHAIN KETO ACID DEHYDROGENASE E1 SUBUNIT BETA,-LIKE-RELATED"/>
    <property type="match status" value="1"/>
</dbReference>
<reference evidence="12" key="1">
    <citation type="submission" date="2025-08" db="UniProtKB">
        <authorList>
            <consortium name="RefSeq"/>
        </authorList>
    </citation>
    <scope>IDENTIFICATION</scope>
</reference>
<feature type="transmembrane region" description="Helical" evidence="9">
    <location>
        <begin position="435"/>
        <end position="453"/>
    </location>
</feature>
<keyword evidence="11" id="KW-1185">Reference proteome</keyword>
<feature type="domain" description="Ig-like" evidence="10">
    <location>
        <begin position="328"/>
        <end position="413"/>
    </location>
</feature>
<dbReference type="SUPFAM" id="SSF48726">
    <property type="entry name" value="Immunoglobulin"/>
    <property type="match status" value="3"/>
</dbReference>
<proteinExistence type="inferred from homology"/>
<evidence type="ECO:0000256" key="3">
    <source>
        <dbReference type="ARBA" id="ARBA00022734"/>
    </source>
</evidence>
<feature type="compositionally biased region" description="Polar residues" evidence="8">
    <location>
        <begin position="578"/>
        <end position="589"/>
    </location>
</feature>
<dbReference type="AlphaFoldDB" id="A0A6P7JUN4"/>
<keyword evidence="3" id="KW-0430">Lectin</keyword>